<evidence type="ECO:0000256" key="1">
    <source>
        <dbReference type="ARBA" id="ARBA00004906"/>
    </source>
</evidence>
<dbReference type="Proteomes" id="UP000233837">
    <property type="component" value="Unassembled WGS sequence"/>
</dbReference>
<evidence type="ECO:0000256" key="3">
    <source>
        <dbReference type="PROSITE-ProRule" id="PRU00982"/>
    </source>
</evidence>
<keyword evidence="2" id="KW-0833">Ubl conjugation pathway</keyword>
<sequence length="570" mass="63249">MKYMKLGTKPDAFQSDGENIRFAATELETDIIVNVGDVKFYLHKFPLLSKSLRLQRLIATIDEERSYEIAIPDIPGGSAAFEVCAKFCYGMIFTLNAYNVVSARCAAEHLEMLETVEKGNMIHKIDVFLNSSILRSWKDSIITLQTTKILQPWTEELKIVHCCIESIASKASIDPAEVKWSYTNNRKKLPFSDVMKKQSVPQDWWVEDLCELEIEFYKQVIIAIKSKGLASSKVVGESLKAYAYIRLPGFSNSHGGDLTKHQTLLETIVWLFPPDSDSVSCSFLLKLLKVESFLDCGENCKKELIKRIGYQLQDASVADLLIPAPKTSKELQKSTSSASETSRSKVAVANLVDGYLAEVAKDPNLPLSKFIKLAEMASGSSRLSHNQLYHAIDMFLKEHPGLKKFEKKKICSLLDCNKLSHDTCIHAAQNDHLPLRIVVQILYFEQLRQFAIGSCGTNLPSGRAQSLVHQENRSVSYASSRSAASSNTEDELNGVSIKPVKLEASGENGDDKSSEKVKGGLMPKRIISNLWSGKVQVGESSSSGTPESIVSMNPNEARSTPSRHSRQSVS</sequence>
<feature type="region of interest" description="Disordered" evidence="4">
    <location>
        <begin position="477"/>
        <end position="521"/>
    </location>
</feature>
<feature type="compositionally biased region" description="Basic and acidic residues" evidence="4">
    <location>
        <begin position="509"/>
        <end position="518"/>
    </location>
</feature>
<organism evidence="6 7">
    <name type="scientific">Dendrobium catenatum</name>
    <dbReference type="NCBI Taxonomy" id="906689"/>
    <lineage>
        <taxon>Eukaryota</taxon>
        <taxon>Viridiplantae</taxon>
        <taxon>Streptophyta</taxon>
        <taxon>Embryophyta</taxon>
        <taxon>Tracheophyta</taxon>
        <taxon>Spermatophyta</taxon>
        <taxon>Magnoliopsida</taxon>
        <taxon>Liliopsida</taxon>
        <taxon>Asparagales</taxon>
        <taxon>Orchidaceae</taxon>
        <taxon>Epidendroideae</taxon>
        <taxon>Malaxideae</taxon>
        <taxon>Dendrobiinae</taxon>
        <taxon>Dendrobium</taxon>
    </lineage>
</organism>
<accession>A0A2I0WHB2</accession>
<dbReference type="UniPathway" id="UPA00143"/>
<evidence type="ECO:0000256" key="2">
    <source>
        <dbReference type="ARBA" id="ARBA00022786"/>
    </source>
</evidence>
<dbReference type="PROSITE" id="PS51649">
    <property type="entry name" value="NPH3"/>
    <property type="match status" value="1"/>
</dbReference>
<name>A0A2I0WHB2_9ASPA</name>
<reference evidence="6 7" key="1">
    <citation type="journal article" date="2016" name="Sci. Rep.">
        <title>The Dendrobium catenatum Lindl. genome sequence provides insights into polysaccharide synthase, floral development and adaptive evolution.</title>
        <authorList>
            <person name="Zhang G.Q."/>
            <person name="Xu Q."/>
            <person name="Bian C."/>
            <person name="Tsai W.C."/>
            <person name="Yeh C.M."/>
            <person name="Liu K.W."/>
            <person name="Yoshida K."/>
            <person name="Zhang L.S."/>
            <person name="Chang S.B."/>
            <person name="Chen F."/>
            <person name="Shi Y."/>
            <person name="Su Y.Y."/>
            <person name="Zhang Y.Q."/>
            <person name="Chen L.J."/>
            <person name="Yin Y."/>
            <person name="Lin M."/>
            <person name="Huang H."/>
            <person name="Deng H."/>
            <person name="Wang Z.W."/>
            <person name="Zhu S.L."/>
            <person name="Zhao X."/>
            <person name="Deng C."/>
            <person name="Niu S.C."/>
            <person name="Huang J."/>
            <person name="Wang M."/>
            <person name="Liu G.H."/>
            <person name="Yang H.J."/>
            <person name="Xiao X.J."/>
            <person name="Hsiao Y.Y."/>
            <person name="Wu W.L."/>
            <person name="Chen Y.Y."/>
            <person name="Mitsuda N."/>
            <person name="Ohme-Takagi M."/>
            <person name="Luo Y.B."/>
            <person name="Van de Peer Y."/>
            <person name="Liu Z.J."/>
        </authorList>
    </citation>
    <scope>NUCLEOTIDE SEQUENCE [LARGE SCALE GENOMIC DNA]</scope>
    <source>
        <tissue evidence="6">The whole plant</tissue>
    </source>
</reference>
<dbReference type="SUPFAM" id="SSF54695">
    <property type="entry name" value="POZ domain"/>
    <property type="match status" value="1"/>
</dbReference>
<evidence type="ECO:0000259" key="5">
    <source>
        <dbReference type="PROSITE" id="PS51649"/>
    </source>
</evidence>
<feature type="compositionally biased region" description="Polar residues" evidence="4">
    <location>
        <begin position="538"/>
        <end position="560"/>
    </location>
</feature>
<protein>
    <submittedName>
        <fullName evidence="6">BTB/POZ domain-containing protein NPY2</fullName>
    </submittedName>
</protein>
<dbReference type="EMBL" id="KZ502648">
    <property type="protein sequence ID" value="PKU75045.1"/>
    <property type="molecule type" value="Genomic_DNA"/>
</dbReference>
<dbReference type="InterPro" id="IPR043454">
    <property type="entry name" value="NPH3/RPT2-like"/>
</dbReference>
<dbReference type="AlphaFoldDB" id="A0A2I0WHB2"/>
<dbReference type="GO" id="GO:0016567">
    <property type="term" value="P:protein ubiquitination"/>
    <property type="evidence" value="ECO:0007669"/>
    <property type="project" value="UniProtKB-UniPathway"/>
</dbReference>
<dbReference type="PANTHER" id="PTHR32370">
    <property type="entry name" value="OS12G0117600 PROTEIN"/>
    <property type="match status" value="1"/>
</dbReference>
<dbReference type="InterPro" id="IPR011333">
    <property type="entry name" value="SKP1/BTB/POZ_sf"/>
</dbReference>
<proteinExistence type="inferred from homology"/>
<keyword evidence="7" id="KW-1185">Reference proteome</keyword>
<dbReference type="Gene3D" id="3.30.710.10">
    <property type="entry name" value="Potassium Channel Kv1.1, Chain A"/>
    <property type="match status" value="1"/>
</dbReference>
<evidence type="ECO:0000313" key="6">
    <source>
        <dbReference type="EMBL" id="PKU75045.1"/>
    </source>
</evidence>
<evidence type="ECO:0000313" key="7">
    <source>
        <dbReference type="Proteomes" id="UP000233837"/>
    </source>
</evidence>
<comment type="pathway">
    <text evidence="1">Protein modification; protein ubiquitination.</text>
</comment>
<gene>
    <name evidence="6" type="primary">NPY2</name>
    <name evidence="6" type="ORF">MA16_Dca018115</name>
</gene>
<feature type="compositionally biased region" description="Low complexity" evidence="4">
    <location>
        <begin position="477"/>
        <end position="486"/>
    </location>
</feature>
<comment type="similarity">
    <text evidence="3">Belongs to the NPH3 family.</text>
</comment>
<evidence type="ECO:0000256" key="4">
    <source>
        <dbReference type="SAM" id="MobiDB-lite"/>
    </source>
</evidence>
<reference evidence="6 7" key="2">
    <citation type="journal article" date="2017" name="Nature">
        <title>The Apostasia genome and the evolution of orchids.</title>
        <authorList>
            <person name="Zhang G.Q."/>
            <person name="Liu K.W."/>
            <person name="Li Z."/>
            <person name="Lohaus R."/>
            <person name="Hsiao Y.Y."/>
            <person name="Niu S.C."/>
            <person name="Wang J.Y."/>
            <person name="Lin Y.C."/>
            <person name="Xu Q."/>
            <person name="Chen L.J."/>
            <person name="Yoshida K."/>
            <person name="Fujiwara S."/>
            <person name="Wang Z.W."/>
            <person name="Zhang Y.Q."/>
            <person name="Mitsuda N."/>
            <person name="Wang M."/>
            <person name="Liu G.H."/>
            <person name="Pecoraro L."/>
            <person name="Huang H.X."/>
            <person name="Xiao X.J."/>
            <person name="Lin M."/>
            <person name="Wu X.Y."/>
            <person name="Wu W.L."/>
            <person name="Chen Y.Y."/>
            <person name="Chang S.B."/>
            <person name="Sakamoto S."/>
            <person name="Ohme-Takagi M."/>
            <person name="Yagi M."/>
            <person name="Zeng S.J."/>
            <person name="Shen C.Y."/>
            <person name="Yeh C.M."/>
            <person name="Luo Y.B."/>
            <person name="Tsai W.C."/>
            <person name="Van de Peer Y."/>
            <person name="Liu Z.J."/>
        </authorList>
    </citation>
    <scope>NUCLEOTIDE SEQUENCE [LARGE SCALE GENOMIC DNA]</scope>
    <source>
        <tissue evidence="6">The whole plant</tissue>
    </source>
</reference>
<dbReference type="Pfam" id="PF03000">
    <property type="entry name" value="NPH3"/>
    <property type="match status" value="2"/>
</dbReference>
<feature type="compositionally biased region" description="Basic residues" evidence="4">
    <location>
        <begin position="561"/>
        <end position="570"/>
    </location>
</feature>
<feature type="region of interest" description="Disordered" evidence="4">
    <location>
        <begin position="536"/>
        <end position="570"/>
    </location>
</feature>
<feature type="domain" description="NPH3" evidence="5">
    <location>
        <begin position="203"/>
        <end position="448"/>
    </location>
</feature>
<dbReference type="InterPro" id="IPR027356">
    <property type="entry name" value="NPH3_dom"/>
</dbReference>